<dbReference type="InterPro" id="IPR052898">
    <property type="entry name" value="ACAD10-like"/>
</dbReference>
<dbReference type="AlphaFoldDB" id="F4S7I2"/>
<reference evidence="3" key="1">
    <citation type="journal article" date="2011" name="Proc. Natl. Acad. Sci. U.S.A.">
        <title>Obligate biotrophy features unraveled by the genomic analysis of rust fungi.</title>
        <authorList>
            <person name="Duplessis S."/>
            <person name="Cuomo C.A."/>
            <person name="Lin Y.-C."/>
            <person name="Aerts A."/>
            <person name="Tisserant E."/>
            <person name="Veneault-Fourrey C."/>
            <person name="Joly D.L."/>
            <person name="Hacquard S."/>
            <person name="Amselem J."/>
            <person name="Cantarel B.L."/>
            <person name="Chiu R."/>
            <person name="Coutinho P.M."/>
            <person name="Feau N."/>
            <person name="Field M."/>
            <person name="Frey P."/>
            <person name="Gelhaye E."/>
            <person name="Goldberg J."/>
            <person name="Grabherr M.G."/>
            <person name="Kodira C.D."/>
            <person name="Kohler A."/>
            <person name="Kuees U."/>
            <person name="Lindquist E.A."/>
            <person name="Lucas S.M."/>
            <person name="Mago R."/>
            <person name="Mauceli E."/>
            <person name="Morin E."/>
            <person name="Murat C."/>
            <person name="Pangilinan J.L."/>
            <person name="Park R."/>
            <person name="Pearson M."/>
            <person name="Quesneville H."/>
            <person name="Rouhier N."/>
            <person name="Sakthikumar S."/>
            <person name="Salamov A.A."/>
            <person name="Schmutz J."/>
            <person name="Selles B."/>
            <person name="Shapiro H."/>
            <person name="Tanguay P."/>
            <person name="Tuskan G.A."/>
            <person name="Henrissat B."/>
            <person name="Van de Peer Y."/>
            <person name="Rouze P."/>
            <person name="Ellis J.G."/>
            <person name="Dodds P.N."/>
            <person name="Schein J.E."/>
            <person name="Zhong S."/>
            <person name="Hamelin R.C."/>
            <person name="Grigoriev I.V."/>
            <person name="Szabo L.J."/>
            <person name="Martin F."/>
        </authorList>
    </citation>
    <scope>NUCLEOTIDE SEQUENCE [LARGE SCALE GENOMIC DNA]</scope>
    <source>
        <strain evidence="3">98AG31 / pathotype 3-4-7</strain>
    </source>
</reference>
<dbReference type="PANTHER" id="PTHR47829:SF3">
    <property type="entry name" value="AMINOGLYCOSIDE PHOSPHOTRANSFERASE DOMAIN-CONTAINING PROTEIN"/>
    <property type="match status" value="1"/>
</dbReference>
<sequence length="371" mass="42432">MTQDNNSSSNRNPIDLNSLSNYLQSNLTEINLPISIHQFDYGQSNPTYYIIDQSKKKYVLRKKPPGELLSQTAHAIEREYKILSVLPQPFPSPKVYSLCLDSSIIGTPFYLMEFIEGRIFHQVDLPGIQNPIERKKIFLSGIETLAKLHSIDFYQIGLEKFGSMENFYPRQIKSLSKISQLQSKVINQKTGQYVGEIDRIELLLDWYQVKKPKHQITIVHGDFKLDNLVFHPTEPRVISILDWELSTLGHPYSDLANFIQPWYMPASYGQSHIAIGFRDLPFEELPIPLTAEDLVKEYCKSMKVEYPLPNWDAAVSFSFFRLAVILQGIAARSAKGQASSAQAENHANMFQTIATWAVQTIERSELKNSKL</sequence>
<dbReference type="InterPro" id="IPR041726">
    <property type="entry name" value="ACAD10_11_N"/>
</dbReference>
<dbReference type="HOGENOM" id="CLU_007526_0_2_1"/>
<dbReference type="RefSeq" id="XP_007417327.1">
    <property type="nucleotide sequence ID" value="XM_007417265.1"/>
</dbReference>
<dbReference type="InParanoid" id="F4S7I2"/>
<dbReference type="KEGG" id="mlr:MELLADRAFT_94666"/>
<evidence type="ECO:0000259" key="1">
    <source>
        <dbReference type="Pfam" id="PF01636"/>
    </source>
</evidence>
<dbReference type="EMBL" id="GL883159">
    <property type="protein sequence ID" value="EGF99414.1"/>
    <property type="molecule type" value="Genomic_DNA"/>
</dbReference>
<dbReference type="InterPro" id="IPR011009">
    <property type="entry name" value="Kinase-like_dom_sf"/>
</dbReference>
<gene>
    <name evidence="2" type="ORF">MELLADRAFT_94666</name>
</gene>
<evidence type="ECO:0000313" key="3">
    <source>
        <dbReference type="Proteomes" id="UP000001072"/>
    </source>
</evidence>
<dbReference type="CDD" id="cd05154">
    <property type="entry name" value="ACAD10_11_N-like"/>
    <property type="match status" value="1"/>
</dbReference>
<dbReference type="GeneID" id="18936952"/>
<dbReference type="PANTHER" id="PTHR47829">
    <property type="entry name" value="HYDROLASE, PUTATIVE (AFU_ORTHOLOGUE AFUA_1G12880)-RELATED"/>
    <property type="match status" value="1"/>
</dbReference>
<protein>
    <recommendedName>
        <fullName evidence="1">Aminoglycoside phosphotransferase domain-containing protein</fullName>
    </recommendedName>
</protein>
<dbReference type="Gene3D" id="3.90.1200.10">
    <property type="match status" value="1"/>
</dbReference>
<dbReference type="SUPFAM" id="SSF56112">
    <property type="entry name" value="Protein kinase-like (PK-like)"/>
    <property type="match status" value="1"/>
</dbReference>
<proteinExistence type="predicted"/>
<dbReference type="eggNOG" id="ENOG502QQPX">
    <property type="taxonomic scope" value="Eukaryota"/>
</dbReference>
<dbReference type="Gene3D" id="3.30.200.20">
    <property type="entry name" value="Phosphorylase Kinase, domain 1"/>
    <property type="match status" value="1"/>
</dbReference>
<accession>F4S7I2</accession>
<dbReference type="OrthoDB" id="191037at2759"/>
<evidence type="ECO:0000313" key="2">
    <source>
        <dbReference type="EMBL" id="EGF99414.1"/>
    </source>
</evidence>
<name>F4S7I2_MELLP</name>
<feature type="domain" description="Aminoglycoside phosphotransferase" evidence="1">
    <location>
        <begin position="36"/>
        <end position="266"/>
    </location>
</feature>
<dbReference type="STRING" id="747676.F4S7I2"/>
<dbReference type="InterPro" id="IPR002575">
    <property type="entry name" value="Aminoglycoside_PTrfase"/>
</dbReference>
<dbReference type="Pfam" id="PF01636">
    <property type="entry name" value="APH"/>
    <property type="match status" value="1"/>
</dbReference>
<keyword evidence="3" id="KW-1185">Reference proteome</keyword>
<dbReference type="Proteomes" id="UP000001072">
    <property type="component" value="Unassembled WGS sequence"/>
</dbReference>
<organism evidence="3">
    <name type="scientific">Melampsora larici-populina (strain 98AG31 / pathotype 3-4-7)</name>
    <name type="common">Poplar leaf rust fungus</name>
    <dbReference type="NCBI Taxonomy" id="747676"/>
    <lineage>
        <taxon>Eukaryota</taxon>
        <taxon>Fungi</taxon>
        <taxon>Dikarya</taxon>
        <taxon>Basidiomycota</taxon>
        <taxon>Pucciniomycotina</taxon>
        <taxon>Pucciniomycetes</taxon>
        <taxon>Pucciniales</taxon>
        <taxon>Melampsoraceae</taxon>
        <taxon>Melampsora</taxon>
    </lineage>
</organism>
<dbReference type="VEuPathDB" id="FungiDB:MELLADRAFT_94666"/>